<organism evidence="2 3">
    <name type="scientific">Anaerobranca gottschalkii DSM 13577</name>
    <dbReference type="NCBI Taxonomy" id="1120990"/>
    <lineage>
        <taxon>Bacteria</taxon>
        <taxon>Bacillati</taxon>
        <taxon>Bacillota</taxon>
        <taxon>Clostridia</taxon>
        <taxon>Eubacteriales</taxon>
        <taxon>Proteinivoracaceae</taxon>
        <taxon>Anaerobranca</taxon>
    </lineage>
</organism>
<dbReference type="Proteomes" id="UP000243819">
    <property type="component" value="Unassembled WGS sequence"/>
</dbReference>
<dbReference type="InterPro" id="IPR018745">
    <property type="entry name" value="MpsC"/>
</dbReference>
<feature type="domain" description="Na+-translocating membrane potential-generating system MpsC" evidence="1">
    <location>
        <begin position="3"/>
        <end position="104"/>
    </location>
</feature>
<accession>A0A1I0AUH3</accession>
<dbReference type="AlphaFoldDB" id="A0A1I0AUH3"/>
<dbReference type="STRING" id="1120990.SAMN03080614_102623"/>
<evidence type="ECO:0000313" key="3">
    <source>
        <dbReference type="Proteomes" id="UP000243819"/>
    </source>
</evidence>
<gene>
    <name evidence="2" type="ORF">SAMN03080614_102623</name>
</gene>
<proteinExistence type="predicted"/>
<dbReference type="OrthoDB" id="9802066at2"/>
<reference evidence="3" key="1">
    <citation type="submission" date="2016-10" db="EMBL/GenBank/DDBJ databases">
        <authorList>
            <person name="Varghese N."/>
            <person name="Submissions S."/>
        </authorList>
    </citation>
    <scope>NUCLEOTIDE SEQUENCE [LARGE SCALE GENOMIC DNA]</scope>
    <source>
        <strain evidence="3">DSM 13577</strain>
    </source>
</reference>
<dbReference type="Pfam" id="PF10057">
    <property type="entry name" value="MpsC"/>
    <property type="match status" value="1"/>
</dbReference>
<protein>
    <submittedName>
        <fullName evidence="2">Uncharacterized protein YbcI</fullName>
    </submittedName>
</protein>
<evidence type="ECO:0000313" key="2">
    <source>
        <dbReference type="EMBL" id="SES97411.1"/>
    </source>
</evidence>
<sequence length="119" mass="13786">MHLEKELFLSISNWMKTKNGRGPREIKVILEETHLCVIFTNFLSPLEENYLKLNGDPNVLNEIRSFLIKNDNMLLKKIENIIKKSVKNVEVEINVKENCGKIIFEYGKMDGHGVNLSLK</sequence>
<dbReference type="RefSeq" id="WP_091350800.1">
    <property type="nucleotide sequence ID" value="NZ_FOIF01000026.1"/>
</dbReference>
<keyword evidence="3" id="KW-1185">Reference proteome</keyword>
<dbReference type="EMBL" id="FOIF01000026">
    <property type="protein sequence ID" value="SES97411.1"/>
    <property type="molecule type" value="Genomic_DNA"/>
</dbReference>
<name>A0A1I0AUH3_9FIRM</name>
<evidence type="ECO:0000259" key="1">
    <source>
        <dbReference type="Pfam" id="PF10057"/>
    </source>
</evidence>